<accession>A0A151T9U2</accession>
<evidence type="ECO:0008006" key="3">
    <source>
        <dbReference type="Google" id="ProtNLM"/>
    </source>
</evidence>
<keyword evidence="2" id="KW-1185">Reference proteome</keyword>
<sequence>MGCTQETCYSFHGFLEKTTNVSKKENYEQILDSCASNHIFGNDSIFTFVSPPKFPHLITLVNGSTIASKKFVEARNHSFKHLGSKMCYNFGFKYDQTLSIFMSFNEIKNKNDNAIEYFSSDFSSFLTTLINRLPSSSFENKVFYSCLRKGYQFYSPDTRRCYMSAWHKGIIKYYMESHLLHVFNHQLFVQQFQMMKILVGQLLFRKVFDVPKILILSIYNFSCYHRLSPSYFDIVSSLSYTFSLEAKITIHLFFFMAAICHWPFHQLFFSRTSFGKCVYLLVYVDDIDLVGDAAAKISRLNRHLLSHFHTESIVISQRMCALDILEEIGLADCRHIDRPMDPNQKLMAEQGESFSDPKRYRRLVGKSQFMHAPHIDHWNAMICILRYIKKRLRSRHCCKDTTTGYCVFI</sequence>
<evidence type="ECO:0000313" key="2">
    <source>
        <dbReference type="Proteomes" id="UP000075243"/>
    </source>
</evidence>
<dbReference type="Proteomes" id="UP000075243">
    <property type="component" value="Chromosome 7"/>
</dbReference>
<proteinExistence type="predicted"/>
<dbReference type="AlphaFoldDB" id="A0A151T9U2"/>
<organism evidence="1 2">
    <name type="scientific">Cajanus cajan</name>
    <name type="common">Pigeon pea</name>
    <name type="synonym">Cajanus indicus</name>
    <dbReference type="NCBI Taxonomy" id="3821"/>
    <lineage>
        <taxon>Eukaryota</taxon>
        <taxon>Viridiplantae</taxon>
        <taxon>Streptophyta</taxon>
        <taxon>Embryophyta</taxon>
        <taxon>Tracheophyta</taxon>
        <taxon>Spermatophyta</taxon>
        <taxon>Magnoliopsida</taxon>
        <taxon>eudicotyledons</taxon>
        <taxon>Gunneridae</taxon>
        <taxon>Pentapetalae</taxon>
        <taxon>rosids</taxon>
        <taxon>fabids</taxon>
        <taxon>Fabales</taxon>
        <taxon>Fabaceae</taxon>
        <taxon>Papilionoideae</taxon>
        <taxon>50 kb inversion clade</taxon>
        <taxon>NPAAA clade</taxon>
        <taxon>indigoferoid/millettioid clade</taxon>
        <taxon>Phaseoleae</taxon>
        <taxon>Cajanus</taxon>
    </lineage>
</organism>
<protein>
    <recommendedName>
        <fullName evidence="3">Reverse transcriptase Ty1/copia-type domain-containing protein</fullName>
    </recommendedName>
</protein>
<dbReference type="EMBL" id="CM003609">
    <property type="protein sequence ID" value="KYP63796.1"/>
    <property type="molecule type" value="Genomic_DNA"/>
</dbReference>
<evidence type="ECO:0000313" key="1">
    <source>
        <dbReference type="EMBL" id="KYP63796.1"/>
    </source>
</evidence>
<dbReference type="Gramene" id="C.cajan_17852.t">
    <property type="protein sequence ID" value="C.cajan_17852.t"/>
    <property type="gene ID" value="C.cajan_17852"/>
</dbReference>
<reference evidence="1 2" key="1">
    <citation type="journal article" date="2012" name="Nat. Biotechnol.">
        <title>Draft genome sequence of pigeonpea (Cajanus cajan), an orphan legume crop of resource-poor farmers.</title>
        <authorList>
            <person name="Varshney R.K."/>
            <person name="Chen W."/>
            <person name="Li Y."/>
            <person name="Bharti A.K."/>
            <person name="Saxena R.K."/>
            <person name="Schlueter J.A."/>
            <person name="Donoghue M.T."/>
            <person name="Azam S."/>
            <person name="Fan G."/>
            <person name="Whaley A.M."/>
            <person name="Farmer A.D."/>
            <person name="Sheridan J."/>
            <person name="Iwata A."/>
            <person name="Tuteja R."/>
            <person name="Penmetsa R.V."/>
            <person name="Wu W."/>
            <person name="Upadhyaya H.D."/>
            <person name="Yang S.P."/>
            <person name="Shah T."/>
            <person name="Saxena K.B."/>
            <person name="Michael T."/>
            <person name="McCombie W.R."/>
            <person name="Yang B."/>
            <person name="Zhang G."/>
            <person name="Yang H."/>
            <person name="Wang J."/>
            <person name="Spillane C."/>
            <person name="Cook D.R."/>
            <person name="May G.D."/>
            <person name="Xu X."/>
            <person name="Jackson S.A."/>
        </authorList>
    </citation>
    <scope>NUCLEOTIDE SEQUENCE [LARGE SCALE GENOMIC DNA]</scope>
    <source>
        <strain evidence="2">cv. Asha</strain>
    </source>
</reference>
<name>A0A151T9U2_CAJCA</name>
<gene>
    <name evidence="1" type="ORF">KK1_018381</name>
</gene>